<evidence type="ECO:0000313" key="5">
    <source>
        <dbReference type="Proteomes" id="UP000286734"/>
    </source>
</evidence>
<keyword evidence="1" id="KW-0238">DNA-binding</keyword>
<dbReference type="EMBL" id="PELP01000409">
    <property type="protein sequence ID" value="RTH01934.1"/>
    <property type="molecule type" value="Genomic_DNA"/>
</dbReference>
<organism evidence="4 5">
    <name type="scientific">Thermus scotoductus</name>
    <dbReference type="NCBI Taxonomy" id="37636"/>
    <lineage>
        <taxon>Bacteria</taxon>
        <taxon>Thermotogati</taxon>
        <taxon>Deinococcota</taxon>
        <taxon>Deinococci</taxon>
        <taxon>Thermales</taxon>
        <taxon>Thermaceae</taxon>
        <taxon>Thermus</taxon>
    </lineage>
</organism>
<name>A0A430R3H4_THESC</name>
<dbReference type="NCBIfam" id="NF040570">
    <property type="entry name" value="guided_TnpB"/>
    <property type="match status" value="1"/>
</dbReference>
<dbReference type="GO" id="GO:0003677">
    <property type="term" value="F:DNA binding"/>
    <property type="evidence" value="ECO:0007669"/>
    <property type="project" value="UniProtKB-KW"/>
</dbReference>
<evidence type="ECO:0000256" key="1">
    <source>
        <dbReference type="ARBA" id="ARBA00023125"/>
    </source>
</evidence>
<dbReference type="InterPro" id="IPR010095">
    <property type="entry name" value="Cas12f1-like_TNB"/>
</dbReference>
<sequence>MRFALKMRLEVDEHTAAVLDGQSRIANWLYNHLLEEANALRQRYRETQDPDAARVLYTERGLRDRIPALKQEFPFLRAVHSSVLKNAALRLSRAIREYQKGRRGERAGEVHWPRFRSWKRKWFSLLYDEPWKGYALRGRVLELSLGQSLDPDVGRRRQVHVAVRLAEPLPDWFRHEMVRQLRITKEGRVFYAVFTVERELPATRAVGRIIAIDPNHKNLGYGVDTDGVATEIANPWFLKALDRRIDEVKSLRDRCRRKSVRMVRPDGSVSWRPSRRWQKLNAVLDELWRVRREQTKVYLRTVANRLYREYDAVFVGDYTPHGGGISTRMRRAMNNQSLIGRFKETLKWTAARSGKVYGEWEERGTTRTCSACGSMAPGGIPPEEREWTCPSCGRRHIRDENAALNGLARVLEKLEVPCSGRLGGPVAVRTRRAWRFDGLGIREMPGTAGGRVEDHAASRQEIPSCAT</sequence>
<dbReference type="RefSeq" id="WP_126200820.1">
    <property type="nucleotide sequence ID" value="NZ_PELP01000409.1"/>
</dbReference>
<gene>
    <name evidence="4" type="ORF">CSW47_11675</name>
</gene>
<dbReference type="AlphaFoldDB" id="A0A430R3H4"/>
<feature type="region of interest" description="Disordered" evidence="2">
    <location>
        <begin position="446"/>
        <end position="467"/>
    </location>
</feature>
<feature type="domain" description="Cas12f1-like TNB" evidence="3">
    <location>
        <begin position="340"/>
        <end position="405"/>
    </location>
</feature>
<evidence type="ECO:0000259" key="3">
    <source>
        <dbReference type="Pfam" id="PF07282"/>
    </source>
</evidence>
<reference evidence="4 5" key="1">
    <citation type="journal article" date="2019" name="Extremophiles">
        <title>Biogeography of thermophiles and predominance of Thermus scotoductus in domestic water heaters.</title>
        <authorList>
            <person name="Wilpiszeski R.L."/>
            <person name="Zhang Z."/>
            <person name="House C.H."/>
        </authorList>
    </citation>
    <scope>NUCLEOTIDE SEQUENCE [LARGE SCALE GENOMIC DNA]</scope>
    <source>
        <strain evidence="4 5">34_S34</strain>
    </source>
</reference>
<evidence type="ECO:0000256" key="2">
    <source>
        <dbReference type="SAM" id="MobiDB-lite"/>
    </source>
</evidence>
<comment type="caution">
    <text evidence="4">The sequence shown here is derived from an EMBL/GenBank/DDBJ whole genome shotgun (WGS) entry which is preliminary data.</text>
</comment>
<proteinExistence type="predicted"/>
<protein>
    <submittedName>
        <fullName evidence="4">Transposase</fullName>
    </submittedName>
</protein>
<accession>A0A430R3H4</accession>
<dbReference type="Pfam" id="PF07282">
    <property type="entry name" value="Cas12f1-like_TNB"/>
    <property type="match status" value="1"/>
</dbReference>
<evidence type="ECO:0000313" key="4">
    <source>
        <dbReference type="EMBL" id="RTH01934.1"/>
    </source>
</evidence>
<dbReference type="Proteomes" id="UP000286734">
    <property type="component" value="Unassembled WGS sequence"/>
</dbReference>